<comment type="caution">
    <text evidence="1">The sequence shown here is derived from an EMBL/GenBank/DDBJ whole genome shotgun (WGS) entry which is preliminary data.</text>
</comment>
<reference evidence="2" key="1">
    <citation type="submission" date="2024-07" db="EMBL/GenBank/DDBJ databases">
        <title>Two chromosome-level genome assemblies of Korean endemic species Abeliophyllum distichum and Forsythia ovata (Oleaceae).</title>
        <authorList>
            <person name="Jang H."/>
        </authorList>
    </citation>
    <scope>NUCLEOTIDE SEQUENCE [LARGE SCALE GENOMIC DNA]</scope>
</reference>
<evidence type="ECO:0000313" key="1">
    <source>
        <dbReference type="EMBL" id="KAL2535649.1"/>
    </source>
</evidence>
<name>A0ABD1VE78_9LAMI</name>
<dbReference type="AlphaFoldDB" id="A0ABD1VE78"/>
<protein>
    <submittedName>
        <fullName evidence="1">Transcription termination factor MTERF15</fullName>
    </submittedName>
</protein>
<proteinExistence type="predicted"/>
<dbReference type="InterPro" id="IPR038538">
    <property type="entry name" value="MTERF_sf"/>
</dbReference>
<evidence type="ECO:0000313" key="2">
    <source>
        <dbReference type="Proteomes" id="UP001604277"/>
    </source>
</evidence>
<dbReference type="EMBL" id="JBFOLJ010000005">
    <property type="protein sequence ID" value="KAL2535649.1"/>
    <property type="molecule type" value="Genomic_DNA"/>
</dbReference>
<dbReference type="Gene3D" id="1.25.70.10">
    <property type="entry name" value="Transcription termination factor 3, mitochondrial"/>
    <property type="match status" value="1"/>
</dbReference>
<keyword evidence="2" id="KW-1185">Reference proteome</keyword>
<accession>A0ABD1VE78</accession>
<gene>
    <name evidence="1" type="ORF">Fot_17040</name>
</gene>
<organism evidence="1 2">
    <name type="scientific">Forsythia ovata</name>
    <dbReference type="NCBI Taxonomy" id="205694"/>
    <lineage>
        <taxon>Eukaryota</taxon>
        <taxon>Viridiplantae</taxon>
        <taxon>Streptophyta</taxon>
        <taxon>Embryophyta</taxon>
        <taxon>Tracheophyta</taxon>
        <taxon>Spermatophyta</taxon>
        <taxon>Magnoliopsida</taxon>
        <taxon>eudicotyledons</taxon>
        <taxon>Gunneridae</taxon>
        <taxon>Pentapetalae</taxon>
        <taxon>asterids</taxon>
        <taxon>lamiids</taxon>
        <taxon>Lamiales</taxon>
        <taxon>Oleaceae</taxon>
        <taxon>Forsythieae</taxon>
        <taxon>Forsythia</taxon>
    </lineage>
</organism>
<sequence length="131" mass="14943">MFNLIYKVFLHGIGRSSVRIIPQNPKSHFVQLNLFASAAATYTQKPRSKNENQENFTVNYLMNTSGFSPENALSASKYMNFDSTEQPDSVVSLWKSHGFTAEQIENMVKRFSPIITCDPQKDPFAKMREVD</sequence>
<dbReference type="Proteomes" id="UP001604277">
    <property type="component" value="Unassembled WGS sequence"/>
</dbReference>